<feature type="binding site" evidence="10">
    <location>
        <position position="606"/>
    </location>
    <ligand>
        <name>Zn(2+)</name>
        <dbReference type="ChEBI" id="CHEBI:29105"/>
        <label>2</label>
    </ligand>
</feature>
<protein>
    <recommendedName>
        <fullName evidence="3">N-acyl-aliphatic-L-amino acid amidohydrolase</fullName>
        <ecNumber evidence="3">3.5.1.14</ecNumber>
    </recommendedName>
    <alternativeName>
        <fullName evidence="8">N-acyl-L-amino-acid amidohydrolase</fullName>
    </alternativeName>
</protein>
<feature type="binding site" evidence="10">
    <location>
        <position position="570"/>
    </location>
    <ligand>
        <name>Zn(2+)</name>
        <dbReference type="ChEBI" id="CHEBI:29105"/>
        <label>1</label>
    </ligand>
</feature>
<reference evidence="13" key="1">
    <citation type="submission" date="2016-11" db="UniProtKB">
        <authorList>
            <consortium name="WormBaseParasite"/>
        </authorList>
    </citation>
    <scope>IDENTIFICATION</scope>
</reference>
<dbReference type="InterPro" id="IPR052083">
    <property type="entry name" value="Aminoacylase-1_M20A"/>
</dbReference>
<dbReference type="GO" id="GO:0046872">
    <property type="term" value="F:metal ion binding"/>
    <property type="evidence" value="ECO:0007669"/>
    <property type="project" value="UniProtKB-KW"/>
</dbReference>
<keyword evidence="12" id="KW-1185">Reference proteome</keyword>
<dbReference type="InterPro" id="IPR002933">
    <property type="entry name" value="Peptidase_M20"/>
</dbReference>
<comment type="subcellular location">
    <subcellularLocation>
        <location evidence="1">Cytoplasm</location>
    </subcellularLocation>
</comment>
<evidence type="ECO:0000256" key="9">
    <source>
        <dbReference type="PIRSR" id="PIRSR610159-1"/>
    </source>
</evidence>
<feature type="binding site" evidence="10">
    <location>
        <position position="570"/>
    </location>
    <ligand>
        <name>Zn(2+)</name>
        <dbReference type="ChEBI" id="CHEBI:29105"/>
        <label>2</label>
    </ligand>
</feature>
<evidence type="ECO:0000256" key="3">
    <source>
        <dbReference type="ARBA" id="ARBA00011913"/>
    </source>
</evidence>
<sequence>MAEEDIAVTMFRKYLRVNTEHPRPDYEVWQGTALYKCYEIALALNIHCYNFIMKRFGKKIFYENKYSLARCSSCILKYSFSAACQTFLFELADELRIERRSVEVKKIRKKIYDRSNQETNLQTAPGKMFVIMTITGFQPSLQSLALYSHTDVVPTFKEHWKYDPYAAHKDEKGDIYGRGAQDMKCVGSQYFEAIRRHFLRGKKQWKRTIHLIWGPGLSIKYIFFFKQLFGILRKMYLSDLNIGFVLDEGLASETSTYLVYYAERCPWWVKITCEGSPGHGSKFIENTAAEKIQSVINSSLAFREEQKNILSADSTKTLGDVTTLNMTMIDGGVQINVLPEKLNAFFDIRIPPTIDFCEVETKIAEWCQKAGPGVKYEFLQKNVCKNMTPTSMSDPWWKAFSNSLRAESVYIVEILVLSIHHAGCEFSTEIFTGATDSRFIRELGYRSIGFSPMINTPSLLHDHNEYLNEKVFLRGVEIYETLIDNLANENLFLFKFRLKWPVNSSCIMIMSAVPAKPFIIMTIPGQLPLPSLVLYSHTDVVPTFKEHWKYDPYAAHKDEKGDIYGRGAQDMKCVGSQYFEAIRRHFLRGKKQWKRTIHLIWGPDEEIGAIDGMEKFCKMQEFHDLNIGFVLDEGLASETDQYKVYYAERNPWWTKIICEGSPGHGSKFIENTAAEKLQSIINSALEFREEQRAILKNNPEKSVGDVITLNVTKIQGGVQINVLPEEFVVELDIRVPPTANFDEVEAMIAGWCQKAGPRVRHEYIVKTEVKNMTPTTMDDAFWAAFDKSLKKEGCNFDKEIFTGATDSRFLRELGYRSIGFSPMINTPSLLHDHNEYLNEKVFLRGVEIYETLIDNLANVEE</sequence>
<dbReference type="WBParaSite" id="Hba_10839">
    <property type="protein sequence ID" value="Hba_10839"/>
    <property type="gene ID" value="Hba_10839"/>
</dbReference>
<comment type="similarity">
    <text evidence="2">Belongs to the peptidase M20A family.</text>
</comment>
<feature type="active site" evidence="9">
    <location>
        <position position="539"/>
    </location>
</feature>
<accession>A0A1I7X080</accession>
<evidence type="ECO:0000256" key="6">
    <source>
        <dbReference type="ARBA" id="ARBA00022801"/>
    </source>
</evidence>
<dbReference type="Gene3D" id="1.10.150.900">
    <property type="match status" value="2"/>
</dbReference>
<keyword evidence="7 10" id="KW-0862">Zinc</keyword>
<name>A0A1I7X080_HETBA</name>
<dbReference type="AlphaFoldDB" id="A0A1I7X080"/>
<feature type="binding site" evidence="10">
    <location>
        <position position="831"/>
    </location>
    <ligand>
        <name>Zn(2+)</name>
        <dbReference type="ChEBI" id="CHEBI:29105"/>
        <label>2</label>
    </ligand>
</feature>
<organism evidence="12 13">
    <name type="scientific">Heterorhabditis bacteriophora</name>
    <name type="common">Entomopathogenic nematode worm</name>
    <dbReference type="NCBI Taxonomy" id="37862"/>
    <lineage>
        <taxon>Eukaryota</taxon>
        <taxon>Metazoa</taxon>
        <taxon>Ecdysozoa</taxon>
        <taxon>Nematoda</taxon>
        <taxon>Chromadorea</taxon>
        <taxon>Rhabditida</taxon>
        <taxon>Rhabditina</taxon>
        <taxon>Rhabditomorpha</taxon>
        <taxon>Strongyloidea</taxon>
        <taxon>Heterorhabditidae</taxon>
        <taxon>Heterorhabditis</taxon>
    </lineage>
</organism>
<dbReference type="GO" id="GO:0005737">
    <property type="term" value="C:cytoplasm"/>
    <property type="evidence" value="ECO:0007669"/>
    <property type="project" value="UniProtKB-SubCell"/>
</dbReference>
<keyword evidence="5 10" id="KW-0479">Metal-binding</keyword>
<evidence type="ECO:0000256" key="5">
    <source>
        <dbReference type="ARBA" id="ARBA00022723"/>
    </source>
</evidence>
<evidence type="ECO:0000256" key="1">
    <source>
        <dbReference type="ARBA" id="ARBA00004496"/>
    </source>
</evidence>
<dbReference type="FunFam" id="1.10.150.900:FF:000001">
    <property type="entry name" value="Aminoacylase-1, putative"/>
    <property type="match status" value="1"/>
</dbReference>
<feature type="binding site" evidence="10">
    <location>
        <position position="633"/>
    </location>
    <ligand>
        <name>Zn(2+)</name>
        <dbReference type="ChEBI" id="CHEBI:29105"/>
        <label>1</label>
    </ligand>
</feature>
<feature type="domain" description="Peptidase M20 dimerisation" evidence="11">
    <location>
        <begin position="646"/>
        <end position="758"/>
    </location>
</feature>
<dbReference type="GO" id="GO:0006520">
    <property type="term" value="P:amino acid metabolic process"/>
    <property type="evidence" value="ECO:0007669"/>
    <property type="project" value="InterPro"/>
</dbReference>
<dbReference type="InterPro" id="IPR036264">
    <property type="entry name" value="Bact_exopeptidase_dim_dom"/>
</dbReference>
<dbReference type="InterPro" id="IPR011650">
    <property type="entry name" value="Peptidase_M20_dimer"/>
</dbReference>
<comment type="cofactor">
    <cofactor evidence="10">
        <name>Zn(2+)</name>
        <dbReference type="ChEBI" id="CHEBI:29105"/>
    </cofactor>
    <text evidence="10">Binds 2 Zn(2+) ions per subunit.</text>
</comment>
<dbReference type="PANTHER" id="PTHR45892">
    <property type="entry name" value="AMINOACYLASE-1"/>
    <property type="match status" value="1"/>
</dbReference>
<evidence type="ECO:0000256" key="10">
    <source>
        <dbReference type="PIRSR" id="PIRSR610159-2"/>
    </source>
</evidence>
<evidence type="ECO:0000256" key="4">
    <source>
        <dbReference type="ARBA" id="ARBA00022490"/>
    </source>
</evidence>
<dbReference type="SUPFAM" id="SSF55031">
    <property type="entry name" value="Bacterial exopeptidase dimerisation domain"/>
    <property type="match status" value="2"/>
</dbReference>
<proteinExistence type="inferred from homology"/>
<keyword evidence="4" id="KW-0963">Cytoplasm</keyword>
<evidence type="ECO:0000256" key="8">
    <source>
        <dbReference type="ARBA" id="ARBA00029656"/>
    </source>
</evidence>
<dbReference type="Pfam" id="PF07687">
    <property type="entry name" value="M20_dimer"/>
    <property type="match status" value="2"/>
</dbReference>
<evidence type="ECO:0000256" key="7">
    <source>
        <dbReference type="ARBA" id="ARBA00022833"/>
    </source>
</evidence>
<dbReference type="EC" id="3.5.1.14" evidence="3"/>
<evidence type="ECO:0000313" key="13">
    <source>
        <dbReference type="WBParaSite" id="Hba_10839"/>
    </source>
</evidence>
<keyword evidence="6" id="KW-0378">Hydrolase</keyword>
<dbReference type="Proteomes" id="UP000095283">
    <property type="component" value="Unplaced"/>
</dbReference>
<dbReference type="NCBIfam" id="TIGR01880">
    <property type="entry name" value="Ac-peptdase-euk"/>
    <property type="match status" value="2"/>
</dbReference>
<feature type="binding site" evidence="10">
    <location>
        <position position="537"/>
    </location>
    <ligand>
        <name>Zn(2+)</name>
        <dbReference type="ChEBI" id="CHEBI:29105"/>
        <label>1</label>
    </ligand>
</feature>
<dbReference type="InterPro" id="IPR010159">
    <property type="entry name" value="N-acyl_aa_amidohydrolase"/>
</dbReference>
<dbReference type="GO" id="GO:0004046">
    <property type="term" value="F:aminoacylase activity"/>
    <property type="evidence" value="ECO:0007669"/>
    <property type="project" value="UniProtKB-EC"/>
</dbReference>
<evidence type="ECO:0000313" key="12">
    <source>
        <dbReference type="Proteomes" id="UP000095283"/>
    </source>
</evidence>
<dbReference type="PANTHER" id="PTHR45892:SF1">
    <property type="entry name" value="AMINOACYLASE-1"/>
    <property type="match status" value="1"/>
</dbReference>
<dbReference type="Pfam" id="PF01546">
    <property type="entry name" value="Peptidase_M20"/>
    <property type="match status" value="2"/>
</dbReference>
<feature type="domain" description="Peptidase M20 dimerisation" evidence="11">
    <location>
        <begin position="266"/>
        <end position="372"/>
    </location>
</feature>
<evidence type="ECO:0000256" key="2">
    <source>
        <dbReference type="ARBA" id="ARBA00006247"/>
    </source>
</evidence>
<dbReference type="Gene3D" id="3.30.70.360">
    <property type="match status" value="2"/>
</dbReference>
<evidence type="ECO:0000259" key="11">
    <source>
        <dbReference type="Pfam" id="PF07687"/>
    </source>
</evidence>
<dbReference type="Gene3D" id="3.40.630.10">
    <property type="entry name" value="Zn peptidases"/>
    <property type="match status" value="2"/>
</dbReference>
<dbReference type="FunFam" id="3.30.70.360:FF:000005">
    <property type="entry name" value="Putative Aminoacylase-1"/>
    <property type="match status" value="2"/>
</dbReference>
<feature type="active site" description="Proton acceptor" evidence="9">
    <location>
        <position position="605"/>
    </location>
</feature>
<dbReference type="SUPFAM" id="SSF53187">
    <property type="entry name" value="Zn-dependent exopeptidases"/>
    <property type="match status" value="2"/>
</dbReference>